<comment type="caution">
    <text evidence="2">The sequence shown here is derived from an EMBL/GenBank/DDBJ whole genome shotgun (WGS) entry which is preliminary data.</text>
</comment>
<reference evidence="2" key="1">
    <citation type="journal article" date="2014" name="Front. Microbiol.">
        <title>High frequency of phylogenetically diverse reductive dehalogenase-homologous genes in deep subseafloor sedimentary metagenomes.</title>
        <authorList>
            <person name="Kawai M."/>
            <person name="Futagami T."/>
            <person name="Toyoda A."/>
            <person name="Takaki Y."/>
            <person name="Nishi S."/>
            <person name="Hori S."/>
            <person name="Arai W."/>
            <person name="Tsubouchi T."/>
            <person name="Morono Y."/>
            <person name="Uchiyama I."/>
            <person name="Ito T."/>
            <person name="Fujiyama A."/>
            <person name="Inagaki F."/>
            <person name="Takami H."/>
        </authorList>
    </citation>
    <scope>NUCLEOTIDE SEQUENCE</scope>
    <source>
        <strain evidence="2">Expedition CK06-06</strain>
    </source>
</reference>
<dbReference type="PANTHER" id="PTHR33490:SF3">
    <property type="entry name" value="CONSERVED INTEGRAL MEMBRANE PROTEIN"/>
    <property type="match status" value="1"/>
</dbReference>
<proteinExistence type="predicted"/>
<dbReference type="Pfam" id="PF01841">
    <property type="entry name" value="Transglut_core"/>
    <property type="match status" value="1"/>
</dbReference>
<protein>
    <recommendedName>
        <fullName evidence="1">Transglutaminase-like domain-containing protein</fullName>
    </recommendedName>
</protein>
<dbReference type="InterPro" id="IPR002931">
    <property type="entry name" value="Transglutaminase-like"/>
</dbReference>
<evidence type="ECO:0000259" key="1">
    <source>
        <dbReference type="Pfam" id="PF01841"/>
    </source>
</evidence>
<organism evidence="2">
    <name type="scientific">marine sediment metagenome</name>
    <dbReference type="NCBI Taxonomy" id="412755"/>
    <lineage>
        <taxon>unclassified sequences</taxon>
        <taxon>metagenomes</taxon>
        <taxon>ecological metagenomes</taxon>
    </lineage>
</organism>
<name>X1Q629_9ZZZZ</name>
<dbReference type="Gene3D" id="3.10.620.30">
    <property type="match status" value="1"/>
</dbReference>
<sequence length="228" mass="26530">MSWQPPKGMDEYLKPTELCDCGNVELQQKAKEIIKGVETPKEAALRIFYFVREEIPFSMDYADAKASRTLKKGTGFCFTKTNLHIALLRAIGIPARCHYAHLNKELLKDIAPRFMYNRMPFITHTWPECYLSEKWIACEALLDEEYSKACLRMGNITKEEVPPIDWNGETNLILYKPWIIKDVGTFPSIDDVLIEGRRRGEPLPPTNKLFGWFVLFLTNRRINEIRKQ</sequence>
<dbReference type="AlphaFoldDB" id="X1Q629"/>
<dbReference type="InterPro" id="IPR038765">
    <property type="entry name" value="Papain-like_cys_pep_sf"/>
</dbReference>
<evidence type="ECO:0000313" key="2">
    <source>
        <dbReference type="EMBL" id="GAI63693.1"/>
    </source>
</evidence>
<gene>
    <name evidence="2" type="ORF">S12H4_05387</name>
</gene>
<feature type="domain" description="Transglutaminase-like" evidence="1">
    <location>
        <begin position="28"/>
        <end position="139"/>
    </location>
</feature>
<dbReference type="SUPFAM" id="SSF54001">
    <property type="entry name" value="Cysteine proteinases"/>
    <property type="match status" value="1"/>
</dbReference>
<dbReference type="EMBL" id="BARW01001774">
    <property type="protein sequence ID" value="GAI63693.1"/>
    <property type="molecule type" value="Genomic_DNA"/>
</dbReference>
<dbReference type="PANTHER" id="PTHR33490">
    <property type="entry name" value="BLR5614 PROTEIN-RELATED"/>
    <property type="match status" value="1"/>
</dbReference>
<accession>X1Q629</accession>